<reference evidence="1 2" key="1">
    <citation type="submission" date="2019-07" db="EMBL/GenBank/DDBJ databases">
        <title>Whole genome shotgun sequence of Staphylococcus kloosii NBRC 109624.</title>
        <authorList>
            <person name="Hosoyama A."/>
            <person name="Uohara A."/>
            <person name="Ohji S."/>
            <person name="Ichikawa N."/>
        </authorList>
    </citation>
    <scope>NUCLEOTIDE SEQUENCE [LARGE SCALE GENOMIC DNA]</scope>
    <source>
        <strain evidence="1 2">NBRC 109624</strain>
    </source>
</reference>
<dbReference type="Proteomes" id="UP000321040">
    <property type="component" value="Unassembled WGS sequence"/>
</dbReference>
<gene>
    <name evidence="1" type="ORF">SKL01_10290</name>
</gene>
<evidence type="ECO:0000313" key="2">
    <source>
        <dbReference type="Proteomes" id="UP000321040"/>
    </source>
</evidence>
<accession>A0ABQ0XK79</accession>
<sequence length="60" mass="7103">MLILYNDLPYSFILHAYLLLKFMFTSKYIKLTSYFITITHYLINNKLLASIIVNVTVKIN</sequence>
<dbReference type="EMBL" id="BKAQ01000007">
    <property type="protein sequence ID" value="GEP81851.1"/>
    <property type="molecule type" value="Genomic_DNA"/>
</dbReference>
<name>A0ABQ0XK79_9STAP</name>
<evidence type="ECO:0000313" key="1">
    <source>
        <dbReference type="EMBL" id="GEP81851.1"/>
    </source>
</evidence>
<protein>
    <submittedName>
        <fullName evidence="1">Uncharacterized protein</fullName>
    </submittedName>
</protein>
<keyword evidence="2" id="KW-1185">Reference proteome</keyword>
<organism evidence="1 2">
    <name type="scientific">Staphylococcus kloosii</name>
    <dbReference type="NCBI Taxonomy" id="29384"/>
    <lineage>
        <taxon>Bacteria</taxon>
        <taxon>Bacillati</taxon>
        <taxon>Bacillota</taxon>
        <taxon>Bacilli</taxon>
        <taxon>Bacillales</taxon>
        <taxon>Staphylococcaceae</taxon>
        <taxon>Staphylococcus</taxon>
    </lineage>
</organism>
<proteinExistence type="predicted"/>
<comment type="caution">
    <text evidence="1">The sequence shown here is derived from an EMBL/GenBank/DDBJ whole genome shotgun (WGS) entry which is preliminary data.</text>
</comment>